<dbReference type="SUPFAM" id="SSF103473">
    <property type="entry name" value="MFS general substrate transporter"/>
    <property type="match status" value="1"/>
</dbReference>
<protein>
    <submittedName>
        <fullName evidence="6">MFS transporter</fullName>
    </submittedName>
</protein>
<accession>A0ABR8S7W3</accession>
<dbReference type="EMBL" id="JACSQK010000002">
    <property type="protein sequence ID" value="MBD7959568.1"/>
    <property type="molecule type" value="Genomic_DNA"/>
</dbReference>
<evidence type="ECO:0000256" key="1">
    <source>
        <dbReference type="ARBA" id="ARBA00022692"/>
    </source>
</evidence>
<feature type="transmembrane region" description="Helical" evidence="4">
    <location>
        <begin position="59"/>
        <end position="79"/>
    </location>
</feature>
<feature type="transmembrane region" description="Helical" evidence="4">
    <location>
        <begin position="297"/>
        <end position="316"/>
    </location>
</feature>
<feature type="transmembrane region" description="Helical" evidence="4">
    <location>
        <begin position="322"/>
        <end position="339"/>
    </location>
</feature>
<evidence type="ECO:0000256" key="2">
    <source>
        <dbReference type="ARBA" id="ARBA00022989"/>
    </source>
</evidence>
<evidence type="ECO:0000256" key="4">
    <source>
        <dbReference type="SAM" id="Phobius"/>
    </source>
</evidence>
<dbReference type="Gene3D" id="1.20.1250.20">
    <property type="entry name" value="MFS general substrate transporter like domains"/>
    <property type="match status" value="2"/>
</dbReference>
<dbReference type="Proteomes" id="UP000634919">
    <property type="component" value="Unassembled WGS sequence"/>
</dbReference>
<evidence type="ECO:0000259" key="5">
    <source>
        <dbReference type="PROSITE" id="PS50850"/>
    </source>
</evidence>
<keyword evidence="1 4" id="KW-0812">Transmembrane</keyword>
<sequence>MRSMTASVIASAAPERRDARTIGLVGLAHGSSHFFHLLLPPLFPWLIAEFDTSYSQLGVMVSLFFIVSGTGQMLAGFLVDKVGAQRVLFAALSSFVVAGLLAAVAQNYAMLLAASFFAGLGNAPFHPVDFTILNKRVTAKNIGHAFSVHGISGNLGWAMAPVFMLGITTWTGSWRIACVCGAVFAATVLLTMWLNRRWLDDKAFDAAGANTKAHAAAATSAESPFAYLKLPAVWMCFAFFFFSTVALSAIQNYASTALHLMYDLPLTQTALVVTGFMLCGALGMVGGGFLAQRVQRLEKIIATFLLIAAACLAIVGTGWLPGTAALILASAAGFGHGLAGPSRDMLIKRATPSGATGRVYGTVYSGLDTGFAVAAPIFGWMMDQQMHSQVFFGAALALAVSVLAASAVGVQLHQKRVTVGAAA</sequence>
<feature type="transmembrane region" description="Helical" evidence="4">
    <location>
        <begin position="21"/>
        <end position="39"/>
    </location>
</feature>
<reference evidence="6 7" key="1">
    <citation type="submission" date="2020-08" db="EMBL/GenBank/DDBJ databases">
        <title>A Genomic Blueprint of the Chicken Gut Microbiome.</title>
        <authorList>
            <person name="Gilroy R."/>
            <person name="Ravi A."/>
            <person name="Getino M."/>
            <person name="Pursley I."/>
            <person name="Horton D.L."/>
            <person name="Alikhan N.-F."/>
            <person name="Baker D."/>
            <person name="Gharbi K."/>
            <person name="Hall N."/>
            <person name="Watson M."/>
            <person name="Adriaenssens E.M."/>
            <person name="Foster-Nyarko E."/>
            <person name="Jarju S."/>
            <person name="Secka A."/>
            <person name="Antonio M."/>
            <person name="Oren A."/>
            <person name="Chaudhuri R."/>
            <person name="La Ragione R.M."/>
            <person name="Hildebrand F."/>
            <person name="Pallen M.J."/>
        </authorList>
    </citation>
    <scope>NUCLEOTIDE SEQUENCE [LARGE SCALE GENOMIC DNA]</scope>
    <source>
        <strain evidence="6 7">Sa2CVA6</strain>
    </source>
</reference>
<dbReference type="PANTHER" id="PTHR43129:SF1">
    <property type="entry name" value="FOSMIDOMYCIN RESISTANCE PROTEIN"/>
    <property type="match status" value="1"/>
</dbReference>
<feature type="transmembrane region" description="Helical" evidence="4">
    <location>
        <begin position="111"/>
        <end position="133"/>
    </location>
</feature>
<evidence type="ECO:0000313" key="7">
    <source>
        <dbReference type="Proteomes" id="UP000634919"/>
    </source>
</evidence>
<dbReference type="InterPro" id="IPR036259">
    <property type="entry name" value="MFS_trans_sf"/>
</dbReference>
<proteinExistence type="predicted"/>
<feature type="domain" description="Major facilitator superfamily (MFS) profile" evidence="5">
    <location>
        <begin position="1"/>
        <end position="417"/>
    </location>
</feature>
<feature type="transmembrane region" description="Helical" evidence="4">
    <location>
        <begin position="145"/>
        <end position="167"/>
    </location>
</feature>
<dbReference type="Pfam" id="PF07690">
    <property type="entry name" value="MFS_1"/>
    <property type="match status" value="1"/>
</dbReference>
<evidence type="ECO:0000313" key="6">
    <source>
        <dbReference type="EMBL" id="MBD7959568.1"/>
    </source>
</evidence>
<dbReference type="PROSITE" id="PS50850">
    <property type="entry name" value="MFS"/>
    <property type="match status" value="1"/>
</dbReference>
<feature type="transmembrane region" description="Helical" evidence="4">
    <location>
        <begin position="359"/>
        <end position="378"/>
    </location>
</feature>
<feature type="transmembrane region" description="Helical" evidence="4">
    <location>
        <begin position="232"/>
        <end position="250"/>
    </location>
</feature>
<dbReference type="InterPro" id="IPR020846">
    <property type="entry name" value="MFS_dom"/>
</dbReference>
<name>A0ABR8S7W3_9BURK</name>
<comment type="caution">
    <text evidence="6">The sequence shown here is derived from an EMBL/GenBank/DDBJ whole genome shotgun (WGS) entry which is preliminary data.</text>
</comment>
<feature type="transmembrane region" description="Helical" evidence="4">
    <location>
        <begin position="270"/>
        <end position="290"/>
    </location>
</feature>
<feature type="transmembrane region" description="Helical" evidence="4">
    <location>
        <begin position="390"/>
        <end position="410"/>
    </location>
</feature>
<keyword evidence="3 4" id="KW-0472">Membrane</keyword>
<dbReference type="PANTHER" id="PTHR43129">
    <property type="entry name" value="FOSMIDOMYCIN RESISTANCE PROTEIN"/>
    <property type="match status" value="1"/>
</dbReference>
<evidence type="ECO:0000256" key="3">
    <source>
        <dbReference type="ARBA" id="ARBA00023136"/>
    </source>
</evidence>
<feature type="transmembrane region" description="Helical" evidence="4">
    <location>
        <begin position="173"/>
        <end position="194"/>
    </location>
</feature>
<keyword evidence="7" id="KW-1185">Reference proteome</keyword>
<feature type="transmembrane region" description="Helical" evidence="4">
    <location>
        <begin position="86"/>
        <end position="105"/>
    </location>
</feature>
<gene>
    <name evidence="6" type="ORF">H9646_03665</name>
</gene>
<dbReference type="RefSeq" id="WP_191721984.1">
    <property type="nucleotide sequence ID" value="NZ_JACSQK010000002.1"/>
</dbReference>
<organism evidence="6 7">
    <name type="scientific">Comamonas avium</name>
    <dbReference type="NCBI Taxonomy" id="2762231"/>
    <lineage>
        <taxon>Bacteria</taxon>
        <taxon>Pseudomonadati</taxon>
        <taxon>Pseudomonadota</taxon>
        <taxon>Betaproteobacteria</taxon>
        <taxon>Burkholderiales</taxon>
        <taxon>Comamonadaceae</taxon>
        <taxon>Comamonas</taxon>
    </lineage>
</organism>
<keyword evidence="2 4" id="KW-1133">Transmembrane helix</keyword>
<dbReference type="InterPro" id="IPR011701">
    <property type="entry name" value="MFS"/>
</dbReference>